<feature type="domain" description="Alpha-L-arabinofuranosidase B arabinose-binding" evidence="10">
    <location>
        <begin position="334"/>
        <end position="463"/>
    </location>
</feature>
<evidence type="ECO:0000256" key="1">
    <source>
        <dbReference type="ARBA" id="ARBA00009865"/>
    </source>
</evidence>
<organism evidence="11 12">
    <name type="scientific">Marinimicrobium koreense</name>
    <dbReference type="NCBI Taxonomy" id="306545"/>
    <lineage>
        <taxon>Bacteria</taxon>
        <taxon>Pseudomonadati</taxon>
        <taxon>Pseudomonadota</taxon>
        <taxon>Gammaproteobacteria</taxon>
        <taxon>Cellvibrionales</taxon>
        <taxon>Cellvibrionaceae</taxon>
        <taxon>Marinimicrobium</taxon>
    </lineage>
</organism>
<keyword evidence="2" id="KW-0624">Polysaccharide degradation</keyword>
<evidence type="ECO:0000256" key="4">
    <source>
        <dbReference type="ARBA" id="ARBA00023277"/>
    </source>
</evidence>
<dbReference type="Proteomes" id="UP000273643">
    <property type="component" value="Unassembled WGS sequence"/>
</dbReference>
<evidence type="ECO:0000313" key="12">
    <source>
        <dbReference type="Proteomes" id="UP000273643"/>
    </source>
</evidence>
<keyword evidence="2" id="KW-0858">Xylan degradation</keyword>
<dbReference type="SUPFAM" id="SSF110221">
    <property type="entry name" value="AbfB domain"/>
    <property type="match status" value="1"/>
</dbReference>
<keyword evidence="5 8" id="KW-0326">Glycosidase</keyword>
<protein>
    <submittedName>
        <fullName evidence="11">Alpha-L-arabinofuranosidase B-like protein</fullName>
    </submittedName>
</protein>
<evidence type="ECO:0000256" key="7">
    <source>
        <dbReference type="PIRSR" id="PIRSR606710-2"/>
    </source>
</evidence>
<dbReference type="GO" id="GO:0046556">
    <property type="term" value="F:alpha-L-arabinofuranosidase activity"/>
    <property type="evidence" value="ECO:0007669"/>
    <property type="project" value="InterPro"/>
</dbReference>
<dbReference type="CDD" id="cd18618">
    <property type="entry name" value="GH43_Xsa43E-like"/>
    <property type="match status" value="1"/>
</dbReference>
<dbReference type="GO" id="GO:0045493">
    <property type="term" value="P:xylan catabolic process"/>
    <property type="evidence" value="ECO:0007669"/>
    <property type="project" value="UniProtKB-KW"/>
</dbReference>
<feature type="active site" description="Proton donor" evidence="6">
    <location>
        <position position="223"/>
    </location>
</feature>
<dbReference type="InterPro" id="IPR036195">
    <property type="entry name" value="AbfB_ABD_sf"/>
</dbReference>
<dbReference type="PANTHER" id="PTHR43772:SF2">
    <property type="entry name" value="PUTATIVE (AFU_ORTHOLOGUE AFUA_2G04480)-RELATED"/>
    <property type="match status" value="1"/>
</dbReference>
<keyword evidence="3 8" id="KW-0378">Hydrolase</keyword>
<dbReference type="GO" id="GO:0046373">
    <property type="term" value="P:L-arabinose metabolic process"/>
    <property type="evidence" value="ECO:0007669"/>
    <property type="project" value="InterPro"/>
</dbReference>
<keyword evidence="4" id="KW-0119">Carbohydrate metabolism</keyword>
<dbReference type="RefSeq" id="WP_123637139.1">
    <property type="nucleotide sequence ID" value="NZ_RJUK01000001.1"/>
</dbReference>
<comment type="similarity">
    <text evidence="1 8">Belongs to the glycosyl hydrolase 43 family.</text>
</comment>
<evidence type="ECO:0000259" key="10">
    <source>
        <dbReference type="Pfam" id="PF05270"/>
    </source>
</evidence>
<reference evidence="11 12" key="1">
    <citation type="submission" date="2018-11" db="EMBL/GenBank/DDBJ databases">
        <title>Genomic Encyclopedia of Type Strains, Phase IV (KMG-IV): sequencing the most valuable type-strain genomes for metagenomic binning, comparative biology and taxonomic classification.</title>
        <authorList>
            <person name="Goeker M."/>
        </authorList>
    </citation>
    <scope>NUCLEOTIDE SEQUENCE [LARGE SCALE GENOMIC DNA]</scope>
    <source>
        <strain evidence="11 12">DSM 16974</strain>
    </source>
</reference>
<dbReference type="InterPro" id="IPR023296">
    <property type="entry name" value="Glyco_hydro_beta-prop_sf"/>
</dbReference>
<keyword evidence="9" id="KW-0732">Signal</keyword>
<evidence type="ECO:0000256" key="3">
    <source>
        <dbReference type="ARBA" id="ARBA00022801"/>
    </source>
</evidence>
<gene>
    <name evidence="11" type="ORF">EDC38_0440</name>
</gene>
<dbReference type="Pfam" id="PF04616">
    <property type="entry name" value="Glyco_hydro_43"/>
    <property type="match status" value="1"/>
</dbReference>
<accession>A0A3N1NWJ5</accession>
<dbReference type="InterPro" id="IPR007934">
    <property type="entry name" value="AbfB_ABD"/>
</dbReference>
<keyword evidence="12" id="KW-1185">Reference proteome</keyword>
<dbReference type="EMBL" id="RJUK01000001">
    <property type="protein sequence ID" value="ROQ19851.1"/>
    <property type="molecule type" value="Genomic_DNA"/>
</dbReference>
<evidence type="ECO:0000256" key="9">
    <source>
        <dbReference type="SAM" id="SignalP"/>
    </source>
</evidence>
<feature type="chain" id="PRO_5018319072" evidence="9">
    <location>
        <begin position="25"/>
        <end position="468"/>
    </location>
</feature>
<dbReference type="AlphaFoldDB" id="A0A3N1NWJ5"/>
<dbReference type="InterPro" id="IPR052176">
    <property type="entry name" value="Glycosyl_Hydrlase_43_Enz"/>
</dbReference>
<evidence type="ECO:0000256" key="5">
    <source>
        <dbReference type="ARBA" id="ARBA00023295"/>
    </source>
</evidence>
<dbReference type="SUPFAM" id="SSF75005">
    <property type="entry name" value="Arabinanase/levansucrase/invertase"/>
    <property type="match status" value="1"/>
</dbReference>
<evidence type="ECO:0000256" key="2">
    <source>
        <dbReference type="ARBA" id="ARBA00022651"/>
    </source>
</evidence>
<dbReference type="Gene3D" id="2.80.10.50">
    <property type="match status" value="1"/>
</dbReference>
<name>A0A3N1NWJ5_9GAMM</name>
<evidence type="ECO:0000313" key="11">
    <source>
        <dbReference type="EMBL" id="ROQ19851.1"/>
    </source>
</evidence>
<dbReference type="InterPro" id="IPR006710">
    <property type="entry name" value="Glyco_hydro_43"/>
</dbReference>
<dbReference type="Pfam" id="PF05270">
    <property type="entry name" value="AbfB"/>
    <property type="match status" value="1"/>
</dbReference>
<dbReference type="Gene3D" id="2.115.10.20">
    <property type="entry name" value="Glycosyl hydrolase domain, family 43"/>
    <property type="match status" value="1"/>
</dbReference>
<evidence type="ECO:0000256" key="8">
    <source>
        <dbReference type="RuleBase" id="RU361187"/>
    </source>
</evidence>
<dbReference type="PANTHER" id="PTHR43772">
    <property type="entry name" value="ENDO-1,4-BETA-XYLANASE"/>
    <property type="match status" value="1"/>
</dbReference>
<feature type="site" description="Important for catalytic activity, responsible for pKa modulation of the active site Glu and correct orientation of both the proton donor and substrate" evidence="7">
    <location>
        <position position="174"/>
    </location>
</feature>
<sequence length="468" mass="52152">MSTSFKRTLGATLIGLAGAAGVQADNPIITERFSADPAALVHDGKVYLYVGHDEATVDGDFFVLKEWNIYSSTDLENWTLEGEVPRTIFEWADGDSAWAAQAVERDGKFYWYTTVRMPVPEEGDWQGGYTLGVAVSDDPVTGWKDALGKPLIDPNDTEPAPHMIEHSHSWDDIDPSVFIDHDGQAYLYWGNSHLYYAKLKDNMIEFDGEVHKVEFDMPGTFTEAPWVHEKDGKYYLTYAMNYPEELAYAMSDSPEGPWEYKGLLMDVLEDSGTSHQAILEYEGEDYFIYHTSALPTGGNFRRSVSMEFLEYNADGTIKKLTPTASGITHAAQALQSHANTDEYVRYGDGEEATLAELNADDHWQYKWHVEPLVEQGGNTVSFQPETRMGYYLVAQDGDVAIVEHDGTDEFARAATFERVSGLAGEGASFRSLENREHYLMVNGGVLTLGQPGSASERKVATFDVIPTE</sequence>
<proteinExistence type="inferred from homology"/>
<feature type="active site" description="Proton acceptor" evidence="6">
    <location>
        <position position="53"/>
    </location>
</feature>
<evidence type="ECO:0000256" key="6">
    <source>
        <dbReference type="PIRSR" id="PIRSR606710-1"/>
    </source>
</evidence>
<comment type="caution">
    <text evidence="11">The sequence shown here is derived from an EMBL/GenBank/DDBJ whole genome shotgun (WGS) entry which is preliminary data.</text>
</comment>
<dbReference type="CDD" id="cd23265">
    <property type="entry name" value="beta-trefoil_ABD_ABFB-like"/>
    <property type="match status" value="1"/>
</dbReference>
<feature type="signal peptide" evidence="9">
    <location>
        <begin position="1"/>
        <end position="24"/>
    </location>
</feature>
<dbReference type="OrthoDB" id="9760116at2"/>